<keyword evidence="3 8" id="KW-0812">Transmembrane</keyword>
<accession>A0A2K9B6S2</accession>
<dbReference type="AlphaFoldDB" id="A0A2K9B6S2"/>
<evidence type="ECO:0000256" key="5">
    <source>
        <dbReference type="ARBA" id="ARBA00022989"/>
    </source>
</evidence>
<dbReference type="RefSeq" id="WP_374188909.1">
    <property type="nucleotide sequence ID" value="NZ_CP021558.1"/>
</dbReference>
<evidence type="ECO:0000256" key="8">
    <source>
        <dbReference type="SAM" id="Phobius"/>
    </source>
</evidence>
<keyword evidence="6" id="KW-0811">Translocation</keyword>
<evidence type="ECO:0000256" key="1">
    <source>
        <dbReference type="ARBA" id="ARBA00004370"/>
    </source>
</evidence>
<evidence type="ECO:0000256" key="4">
    <source>
        <dbReference type="ARBA" id="ARBA00022927"/>
    </source>
</evidence>
<evidence type="ECO:0000256" key="6">
    <source>
        <dbReference type="ARBA" id="ARBA00023010"/>
    </source>
</evidence>
<evidence type="ECO:0000313" key="10">
    <source>
        <dbReference type="Proteomes" id="UP000232491"/>
    </source>
</evidence>
<evidence type="ECO:0000256" key="7">
    <source>
        <dbReference type="ARBA" id="ARBA00023136"/>
    </source>
</evidence>
<proteinExistence type="predicted"/>
<comment type="subcellular location">
    <subcellularLocation>
        <location evidence="1">Membrane</location>
    </subcellularLocation>
</comment>
<dbReference type="Pfam" id="PF00584">
    <property type="entry name" value="SecE"/>
    <property type="match status" value="1"/>
</dbReference>
<sequence length="63" mass="6773">MNVFLMVGRFVRQTADELRKTVTPTGRDLAGWTAGVSVFVLTLMLMVTGMDLGLGGLVLLVFG</sequence>
<evidence type="ECO:0000256" key="3">
    <source>
        <dbReference type="ARBA" id="ARBA00022692"/>
    </source>
</evidence>
<dbReference type="GO" id="GO:0016020">
    <property type="term" value="C:membrane"/>
    <property type="evidence" value="ECO:0007669"/>
    <property type="project" value="UniProtKB-SubCell"/>
</dbReference>
<dbReference type="Gene3D" id="1.20.5.1030">
    <property type="entry name" value="Preprotein translocase secy subunit"/>
    <property type="match status" value="1"/>
</dbReference>
<dbReference type="Proteomes" id="UP000232491">
    <property type="component" value="Chromosome"/>
</dbReference>
<dbReference type="InterPro" id="IPR001901">
    <property type="entry name" value="Translocase_SecE/Sec61-g"/>
</dbReference>
<dbReference type="NCBIfam" id="TIGR00964">
    <property type="entry name" value="secE_bact"/>
    <property type="match status" value="1"/>
</dbReference>
<dbReference type="GO" id="GO:0009306">
    <property type="term" value="P:protein secretion"/>
    <property type="evidence" value="ECO:0007669"/>
    <property type="project" value="InterPro"/>
</dbReference>
<dbReference type="GO" id="GO:0006886">
    <property type="term" value="P:intracellular protein transport"/>
    <property type="evidence" value="ECO:0007669"/>
    <property type="project" value="InterPro"/>
</dbReference>
<dbReference type="GO" id="GO:0006605">
    <property type="term" value="P:protein targeting"/>
    <property type="evidence" value="ECO:0007669"/>
    <property type="project" value="InterPro"/>
</dbReference>
<keyword evidence="2" id="KW-0813">Transport</keyword>
<keyword evidence="7 8" id="KW-0472">Membrane</keyword>
<dbReference type="EMBL" id="CP021558">
    <property type="protein sequence ID" value="AUE03184.1"/>
    <property type="molecule type" value="Genomic_DNA"/>
</dbReference>
<dbReference type="InterPro" id="IPR005807">
    <property type="entry name" value="SecE_bac"/>
</dbReference>
<name>A0A2K9B6S2_BIFBR</name>
<reference evidence="9 10" key="1">
    <citation type="submission" date="2017-05" db="EMBL/GenBank/DDBJ databases">
        <title>Comparative genomics and methylome analysis of the gut commensal Bifidobacterium breve.</title>
        <authorList>
            <person name="Bottacini F."/>
            <person name="Morrissey R."/>
            <person name="Roberts R.J."/>
            <person name="James K."/>
            <person name="van Breen J."/>
            <person name="Egan M."/>
            <person name="Lambert J."/>
            <person name="van Limpt K."/>
            <person name="Stanton C."/>
            <person name="Knol J."/>
            <person name="O' Connell Motherway M."/>
            <person name="van Sinderen D."/>
        </authorList>
    </citation>
    <scope>NUCLEOTIDE SEQUENCE [LARGE SCALE GENOMIC DNA]</scope>
    <source>
        <strain evidence="9 10">215W447a</strain>
    </source>
</reference>
<evidence type="ECO:0000313" key="9">
    <source>
        <dbReference type="EMBL" id="AUE03184.1"/>
    </source>
</evidence>
<keyword evidence="4" id="KW-0653">Protein transport</keyword>
<dbReference type="InterPro" id="IPR038379">
    <property type="entry name" value="SecE_sf"/>
</dbReference>
<keyword evidence="5 8" id="KW-1133">Transmembrane helix</keyword>
<gene>
    <name evidence="9" type="ORF">BB215W447A_1168</name>
</gene>
<evidence type="ECO:0000256" key="2">
    <source>
        <dbReference type="ARBA" id="ARBA00022448"/>
    </source>
</evidence>
<organism evidence="9 10">
    <name type="scientific">Bifidobacterium breve</name>
    <dbReference type="NCBI Taxonomy" id="1685"/>
    <lineage>
        <taxon>Bacteria</taxon>
        <taxon>Bacillati</taxon>
        <taxon>Actinomycetota</taxon>
        <taxon>Actinomycetes</taxon>
        <taxon>Bifidobacteriales</taxon>
        <taxon>Bifidobacteriaceae</taxon>
        <taxon>Bifidobacterium</taxon>
    </lineage>
</organism>
<dbReference type="GO" id="GO:0008320">
    <property type="term" value="F:protein transmembrane transporter activity"/>
    <property type="evidence" value="ECO:0007669"/>
    <property type="project" value="InterPro"/>
</dbReference>
<feature type="transmembrane region" description="Helical" evidence="8">
    <location>
        <begin position="29"/>
        <end position="62"/>
    </location>
</feature>
<protein>
    <submittedName>
        <fullName evidence="9">Protein translocase subunit SecE</fullName>
    </submittedName>
</protein>